<proteinExistence type="predicted"/>
<reference evidence="1 2" key="1">
    <citation type="submission" date="2020-02" db="EMBL/GenBank/DDBJ databases">
        <title>Genome sequence of the type strain CGMCC 1.15528 of Mesorhizobium zhangyense.</title>
        <authorList>
            <person name="Gao J."/>
            <person name="Sun J."/>
        </authorList>
    </citation>
    <scope>NUCLEOTIDE SEQUENCE [LARGE SCALE GENOMIC DNA]</scope>
    <source>
        <strain evidence="1 2">CGMCC 1.15528</strain>
    </source>
</reference>
<evidence type="ECO:0000313" key="1">
    <source>
        <dbReference type="EMBL" id="NGN45306.1"/>
    </source>
</evidence>
<comment type="caution">
    <text evidence="1">The sequence shown here is derived from an EMBL/GenBank/DDBJ whole genome shotgun (WGS) entry which is preliminary data.</text>
</comment>
<accession>A0A7C9VEA7</accession>
<dbReference type="EMBL" id="JAAKZG010000035">
    <property type="protein sequence ID" value="NGN45306.1"/>
    <property type="molecule type" value="Genomic_DNA"/>
</dbReference>
<name>A0A7C9VEA7_9HYPH</name>
<dbReference type="AlphaFoldDB" id="A0A7C9VEA7"/>
<organism evidence="1 2">
    <name type="scientific">Mesorhizobium zhangyense</name>
    <dbReference type="NCBI Taxonomy" id="1776730"/>
    <lineage>
        <taxon>Bacteria</taxon>
        <taxon>Pseudomonadati</taxon>
        <taxon>Pseudomonadota</taxon>
        <taxon>Alphaproteobacteria</taxon>
        <taxon>Hyphomicrobiales</taxon>
        <taxon>Phyllobacteriaceae</taxon>
        <taxon>Mesorhizobium</taxon>
    </lineage>
</organism>
<dbReference type="RefSeq" id="WP_165121677.1">
    <property type="nucleotide sequence ID" value="NZ_JAAKZG010000035.1"/>
</dbReference>
<keyword evidence="2" id="KW-1185">Reference proteome</keyword>
<evidence type="ECO:0000313" key="2">
    <source>
        <dbReference type="Proteomes" id="UP000481252"/>
    </source>
</evidence>
<sequence length="80" mass="9028">MPFTYLSDFLSSSDVAMLSRVYETTRRPADTVVDRETRAMAILHLFQSGIAKEKDLIRVIASNAYGEVYDLPATGRKNWA</sequence>
<dbReference type="Proteomes" id="UP000481252">
    <property type="component" value="Unassembled WGS sequence"/>
</dbReference>
<gene>
    <name evidence="1" type="ORF">G6N74_30105</name>
</gene>
<protein>
    <submittedName>
        <fullName evidence="1">Uncharacterized protein</fullName>
    </submittedName>
</protein>